<feature type="coiled-coil region" evidence="2">
    <location>
        <begin position="708"/>
        <end position="806"/>
    </location>
</feature>
<feature type="compositionally biased region" description="Polar residues" evidence="3">
    <location>
        <begin position="307"/>
        <end position="323"/>
    </location>
</feature>
<evidence type="ECO:0000313" key="5">
    <source>
        <dbReference type="EMBL" id="KAK4441709.1"/>
    </source>
</evidence>
<reference evidence="5" key="2">
    <citation type="journal article" date="2024" name="Plant">
        <title>Genomic evolution and insights into agronomic trait innovations of Sesamum species.</title>
        <authorList>
            <person name="Miao H."/>
            <person name="Wang L."/>
            <person name="Qu L."/>
            <person name="Liu H."/>
            <person name="Sun Y."/>
            <person name="Le M."/>
            <person name="Wang Q."/>
            <person name="Wei S."/>
            <person name="Zheng Y."/>
            <person name="Lin W."/>
            <person name="Duan Y."/>
            <person name="Cao H."/>
            <person name="Xiong S."/>
            <person name="Wang X."/>
            <person name="Wei L."/>
            <person name="Li C."/>
            <person name="Ma Q."/>
            <person name="Ju M."/>
            <person name="Zhao R."/>
            <person name="Li G."/>
            <person name="Mu C."/>
            <person name="Tian Q."/>
            <person name="Mei H."/>
            <person name="Zhang T."/>
            <person name="Gao T."/>
            <person name="Zhang H."/>
        </authorList>
    </citation>
    <scope>NUCLEOTIDE SEQUENCE</scope>
    <source>
        <strain evidence="5">3651</strain>
    </source>
</reference>
<accession>A0AAE2D1G2</accession>
<dbReference type="Proteomes" id="UP001293254">
    <property type="component" value="Unassembled WGS sequence"/>
</dbReference>
<gene>
    <name evidence="5" type="ORF">Salat_0505800</name>
</gene>
<feature type="region of interest" description="Disordered" evidence="3">
    <location>
        <begin position="385"/>
        <end position="415"/>
    </location>
</feature>
<dbReference type="PANTHER" id="PTHR46405:SF9">
    <property type="entry name" value="E3 UBIQUITIN-PROTEIN LIGASE RF298"/>
    <property type="match status" value="1"/>
</dbReference>
<name>A0AAE2D1G2_9LAMI</name>
<sequence>MQEIFIRRFNLPEHLRYEGQSQPSSKCEPRGLFSGLGVLGPSYNHVVDTRVTKVELLELTELVLVRGKVRDMADSSSSPDGSSEGLSSVLVNEKGSRNKRKFLSDLSVDIPEVSSMSLTEFPRYEMLEEKFRNALNELGSMMETSEDTLEEPEVEEYLQADWDDPIACQLEELLTTNLFATFCSAVKKIVESGYTEEVAEWAVLNSSVFHGSKDAVSNVVDSALALLKKEKEFNTPKHPLFEGLQSLVDYTLLEMIHVLREIRPTLTIAEAMWCLLITDLNLVNACVVEGGRLGGSSGLEVPRESPRLSQSKSETSGTSQADSNKLDNAKQAMPRAQSSQHESPVSGSAPQPPSSRAAPGELASTGKEISLALQEAKGKLSAIGRDHIQTSTQAMVTDEKSGGSRKGSSTNSKRDMLRQKTFHFEKNYKGRMSKGAFRARVAAWGSMVMDKSLKSQSGSSGVVMKGTSKLTASAGTNSSLVEGSQHPSSNLQSAIPTGVLSDPESPLPSFNSQSPESLVPDTAPCAKVEITVSDAPKITDYYASIPFDETLQKHIPQDDKEETVVMLVPLKEALEKELQGWTDWANEKVMQAARRLGKDQGELKMLRQEKEETEKFKKEKQTLEESTMKRLSEMEYALSNATGQIEVANCTVRRLEEENSLLKKEMEDAKLQALKSATNLQEALFREQDALKKLQSWDAEKGLVLEQLTDLKCQIAELENILEKAKGRQNQFKVLLKHEEKEKLKVANQIDAVRRRIAEEDALLKVEEDRVKQTAETHMQKCEEDIKNLENMISELRLESDKSKIAALSVGYGSCLTGENVSAFPGMHLPKSGKRLPIFQGNFGGDDVKPERECVMCMTDEIAVVFLPCAHQILCGQCSVRHEKQGMNDCPSCRTMIQKRVSVTYRAD</sequence>
<feature type="region of interest" description="Disordered" evidence="3">
    <location>
        <begin position="474"/>
        <end position="522"/>
    </location>
</feature>
<protein>
    <submittedName>
        <fullName evidence="5">E3 ubiquitin-protein ligase</fullName>
    </submittedName>
</protein>
<dbReference type="CDD" id="cd23128">
    <property type="entry name" value="RING-HC_MIP1-like"/>
    <property type="match status" value="1"/>
</dbReference>
<feature type="compositionally biased region" description="Polar residues" evidence="3">
    <location>
        <begin position="336"/>
        <end position="345"/>
    </location>
</feature>
<feature type="domain" description="RING-type" evidence="4">
    <location>
        <begin position="854"/>
        <end position="894"/>
    </location>
</feature>
<dbReference type="PROSITE" id="PS50089">
    <property type="entry name" value="ZF_RING_2"/>
    <property type="match status" value="1"/>
</dbReference>
<keyword evidence="2" id="KW-0175">Coiled coil</keyword>
<dbReference type="InterPro" id="IPR046934">
    <property type="entry name" value="PIR2-like"/>
</dbReference>
<dbReference type="EMBL" id="JACGWO010000001">
    <property type="protein sequence ID" value="KAK4441709.1"/>
    <property type="molecule type" value="Genomic_DNA"/>
</dbReference>
<feature type="coiled-coil region" evidence="2">
    <location>
        <begin position="606"/>
        <end position="672"/>
    </location>
</feature>
<feature type="compositionally biased region" description="Polar residues" evidence="3">
    <location>
        <begin position="474"/>
        <end position="495"/>
    </location>
</feature>
<dbReference type="Pfam" id="PF20235">
    <property type="entry name" value="PIR2-like_helical"/>
    <property type="match status" value="1"/>
</dbReference>
<evidence type="ECO:0000256" key="3">
    <source>
        <dbReference type="SAM" id="MobiDB-lite"/>
    </source>
</evidence>
<feature type="compositionally biased region" description="Low complexity" evidence="3">
    <location>
        <begin position="346"/>
        <end position="359"/>
    </location>
</feature>
<evidence type="ECO:0000256" key="1">
    <source>
        <dbReference type="PROSITE-ProRule" id="PRU00175"/>
    </source>
</evidence>
<dbReference type="AlphaFoldDB" id="A0AAE2D1G2"/>
<dbReference type="InterPro" id="IPR001841">
    <property type="entry name" value="Znf_RING"/>
</dbReference>
<proteinExistence type="predicted"/>
<dbReference type="InterPro" id="IPR013083">
    <property type="entry name" value="Znf_RING/FYVE/PHD"/>
</dbReference>
<comment type="caution">
    <text evidence="5">The sequence shown here is derived from an EMBL/GenBank/DDBJ whole genome shotgun (WGS) entry which is preliminary data.</text>
</comment>
<keyword evidence="1" id="KW-0862">Zinc</keyword>
<evidence type="ECO:0000256" key="2">
    <source>
        <dbReference type="SAM" id="Coils"/>
    </source>
</evidence>
<keyword evidence="1" id="KW-0479">Metal-binding</keyword>
<evidence type="ECO:0000313" key="6">
    <source>
        <dbReference type="Proteomes" id="UP001293254"/>
    </source>
</evidence>
<dbReference type="InterPro" id="IPR046527">
    <property type="entry name" value="PIR2-like_helical"/>
</dbReference>
<dbReference type="PANTHER" id="PTHR46405">
    <property type="entry name" value="OS05G0141500 PROTEIN"/>
    <property type="match status" value="1"/>
</dbReference>
<keyword evidence="1" id="KW-0863">Zinc-finger</keyword>
<organism evidence="5 6">
    <name type="scientific">Sesamum alatum</name>
    <dbReference type="NCBI Taxonomy" id="300844"/>
    <lineage>
        <taxon>Eukaryota</taxon>
        <taxon>Viridiplantae</taxon>
        <taxon>Streptophyta</taxon>
        <taxon>Embryophyta</taxon>
        <taxon>Tracheophyta</taxon>
        <taxon>Spermatophyta</taxon>
        <taxon>Magnoliopsida</taxon>
        <taxon>eudicotyledons</taxon>
        <taxon>Gunneridae</taxon>
        <taxon>Pentapetalae</taxon>
        <taxon>asterids</taxon>
        <taxon>lamiids</taxon>
        <taxon>Lamiales</taxon>
        <taxon>Pedaliaceae</taxon>
        <taxon>Sesamum</taxon>
    </lineage>
</organism>
<feature type="region of interest" description="Disordered" evidence="3">
    <location>
        <begin position="294"/>
        <end position="363"/>
    </location>
</feature>
<reference evidence="5" key="1">
    <citation type="submission" date="2020-06" db="EMBL/GenBank/DDBJ databases">
        <authorList>
            <person name="Li T."/>
            <person name="Hu X."/>
            <person name="Zhang T."/>
            <person name="Song X."/>
            <person name="Zhang H."/>
            <person name="Dai N."/>
            <person name="Sheng W."/>
            <person name="Hou X."/>
            <person name="Wei L."/>
        </authorList>
    </citation>
    <scope>NUCLEOTIDE SEQUENCE</scope>
    <source>
        <strain evidence="5">3651</strain>
        <tissue evidence="5">Leaf</tissue>
    </source>
</reference>
<evidence type="ECO:0000259" key="4">
    <source>
        <dbReference type="PROSITE" id="PS50089"/>
    </source>
</evidence>
<dbReference type="Pfam" id="PF13920">
    <property type="entry name" value="zf-C3HC4_3"/>
    <property type="match status" value="1"/>
</dbReference>
<keyword evidence="6" id="KW-1185">Reference proteome</keyword>
<dbReference type="SUPFAM" id="SSF57850">
    <property type="entry name" value="RING/U-box"/>
    <property type="match status" value="1"/>
</dbReference>
<dbReference type="GO" id="GO:0008270">
    <property type="term" value="F:zinc ion binding"/>
    <property type="evidence" value="ECO:0007669"/>
    <property type="project" value="UniProtKB-KW"/>
</dbReference>
<dbReference type="Gene3D" id="3.30.40.10">
    <property type="entry name" value="Zinc/RING finger domain, C3HC4 (zinc finger)"/>
    <property type="match status" value="1"/>
</dbReference>